<dbReference type="GO" id="GO:0030515">
    <property type="term" value="F:snoRNA binding"/>
    <property type="evidence" value="ECO:0007669"/>
    <property type="project" value="InterPro"/>
</dbReference>
<evidence type="ECO:0000313" key="4">
    <source>
        <dbReference type="Proteomes" id="UP000784294"/>
    </source>
</evidence>
<dbReference type="EMBL" id="CAAALY010040675">
    <property type="protein sequence ID" value="VEL19226.1"/>
    <property type="molecule type" value="Genomic_DNA"/>
</dbReference>
<dbReference type="InterPro" id="IPR012974">
    <property type="entry name" value="NOP58/56_N"/>
</dbReference>
<dbReference type="Gene3D" id="1.10.287.4070">
    <property type="match status" value="1"/>
</dbReference>
<dbReference type="PANTHER" id="PTHR10894:SF0">
    <property type="entry name" value="NUCLEOLAR PROTEIN 56"/>
    <property type="match status" value="1"/>
</dbReference>
<evidence type="ECO:0000313" key="3">
    <source>
        <dbReference type="EMBL" id="VEL19226.1"/>
    </source>
</evidence>
<dbReference type="GO" id="GO:0032040">
    <property type="term" value="C:small-subunit processome"/>
    <property type="evidence" value="ECO:0007669"/>
    <property type="project" value="InterPro"/>
</dbReference>
<proteinExistence type="predicted"/>
<organism evidence="3 4">
    <name type="scientific">Protopolystoma xenopodis</name>
    <dbReference type="NCBI Taxonomy" id="117903"/>
    <lineage>
        <taxon>Eukaryota</taxon>
        <taxon>Metazoa</taxon>
        <taxon>Spiralia</taxon>
        <taxon>Lophotrochozoa</taxon>
        <taxon>Platyhelminthes</taxon>
        <taxon>Monogenea</taxon>
        <taxon>Polyopisthocotylea</taxon>
        <taxon>Polystomatidea</taxon>
        <taxon>Polystomatidae</taxon>
        <taxon>Protopolystoma</taxon>
    </lineage>
</organism>
<dbReference type="OrthoDB" id="6780543at2759"/>
<evidence type="ECO:0000259" key="2">
    <source>
        <dbReference type="PROSITE" id="PS51358"/>
    </source>
</evidence>
<dbReference type="PROSITE" id="PS51358">
    <property type="entry name" value="NOP"/>
    <property type="match status" value="1"/>
</dbReference>
<dbReference type="InterPro" id="IPR036070">
    <property type="entry name" value="Nop_dom_sf"/>
</dbReference>
<sequence length="408" mass="45017">MNTHLHYALSEHVTGYSLFRIKEFDELTKDFSGHLNSFIKLVAHVNFNSLSESVENVQAISEGRVTGLLLDFLRQNVPAKDCTLGVNHSLLGENIQSFGLGFECICQEAVCEILRLIRFNYGRLMRSFVLQPGDSLGSSNVLKASSDASSLLGYKNIGATSVSERAPAKKAETRARLVVALSLARAILDVTQFLSATWICRSLELVDELDKSICKSTSSLRISYKLHFPELCQKGQQGLFSNLVISDFGFINLIADYTSRDSISKFLHTKPSLEEKAKVTSWFGGSDKAFDVLVAAARDSIGQELDVEDSRHLKAFAQHLLKLYETRETTYNLLASRIEALVPNMASLFNVALSLDSKSDQSSRRVGDRISSAILAARLISHAGRLDRLATMPSSRLLSLGASKAIFR</sequence>
<dbReference type="InterPro" id="IPR002687">
    <property type="entry name" value="Nop_dom"/>
</dbReference>
<dbReference type="GO" id="GO:0031428">
    <property type="term" value="C:box C/D methylation guide snoRNP complex"/>
    <property type="evidence" value="ECO:0007669"/>
    <property type="project" value="InterPro"/>
</dbReference>
<dbReference type="Pfam" id="PF01798">
    <property type="entry name" value="Nop"/>
    <property type="match status" value="2"/>
</dbReference>
<protein>
    <recommendedName>
        <fullName evidence="1">Nucleolar protein 56</fullName>
    </recommendedName>
</protein>
<dbReference type="Proteomes" id="UP000784294">
    <property type="component" value="Unassembled WGS sequence"/>
</dbReference>
<reference evidence="3" key="1">
    <citation type="submission" date="2018-11" db="EMBL/GenBank/DDBJ databases">
        <authorList>
            <consortium name="Pathogen Informatics"/>
        </authorList>
    </citation>
    <scope>NUCLEOTIDE SEQUENCE</scope>
</reference>
<evidence type="ECO:0000256" key="1">
    <source>
        <dbReference type="ARBA" id="ARBA00040742"/>
    </source>
</evidence>
<dbReference type="InterPro" id="IPR045056">
    <property type="entry name" value="Nop56/Nop58"/>
</dbReference>
<keyword evidence="4" id="KW-1185">Reference proteome</keyword>
<name>A0A448WSM4_9PLAT</name>
<gene>
    <name evidence="3" type="ORF">PXEA_LOCUS12666</name>
</gene>
<accession>A0A448WSM4</accession>
<dbReference type="Gene3D" id="1.10.246.90">
    <property type="entry name" value="Nop domain"/>
    <property type="match status" value="1"/>
</dbReference>
<dbReference type="InterPro" id="IPR042239">
    <property type="entry name" value="Nop_C"/>
</dbReference>
<dbReference type="SUPFAM" id="SSF89124">
    <property type="entry name" value="Nop domain"/>
    <property type="match status" value="1"/>
</dbReference>
<comment type="caution">
    <text evidence="3">The sequence shown here is derived from an EMBL/GenBank/DDBJ whole genome shotgun (WGS) entry which is preliminary data.</text>
</comment>
<dbReference type="PANTHER" id="PTHR10894">
    <property type="entry name" value="NUCLEOLAR PROTEIN 5 NUCLEOLAR PROTEIN NOP5 NOP58"/>
    <property type="match status" value="1"/>
</dbReference>
<dbReference type="AlphaFoldDB" id="A0A448WSM4"/>
<feature type="domain" description="Nop" evidence="2">
    <location>
        <begin position="341"/>
        <end position="408"/>
    </location>
</feature>
<dbReference type="Pfam" id="PF08156">
    <property type="entry name" value="NOP5NT"/>
    <property type="match status" value="1"/>
</dbReference>